<dbReference type="PANTHER" id="PTHR42804:SF1">
    <property type="entry name" value="ALDEHYDE DEHYDROGENASE-RELATED"/>
    <property type="match status" value="1"/>
</dbReference>
<dbReference type="Gene3D" id="3.40.605.10">
    <property type="entry name" value="Aldehyde Dehydrogenase, Chain A, domain 1"/>
    <property type="match status" value="1"/>
</dbReference>
<dbReference type="SUPFAM" id="SSF53720">
    <property type="entry name" value="ALDH-like"/>
    <property type="match status" value="1"/>
</dbReference>
<keyword evidence="7" id="KW-1185">Reference proteome</keyword>
<dbReference type="EMBL" id="ARXR01000008">
    <property type="protein sequence ID" value="MBF5052697.1"/>
    <property type="molecule type" value="Genomic_DNA"/>
</dbReference>
<accession>A0ABS0AEX6</accession>
<evidence type="ECO:0000256" key="2">
    <source>
        <dbReference type="ARBA" id="ARBA00023002"/>
    </source>
</evidence>
<dbReference type="InterPro" id="IPR016161">
    <property type="entry name" value="Ald_DH/histidinol_DH"/>
</dbReference>
<dbReference type="RefSeq" id="WP_194855606.1">
    <property type="nucleotide sequence ID" value="NZ_ARXR01000008.1"/>
</dbReference>
<dbReference type="InterPro" id="IPR016163">
    <property type="entry name" value="Ald_DH_C"/>
</dbReference>
<dbReference type="Proteomes" id="UP000644441">
    <property type="component" value="Unassembled WGS sequence"/>
</dbReference>
<organism evidence="6 7">
    <name type="scientific">Alloalcanivorax venustensis ISO4</name>
    <dbReference type="NCBI Taxonomy" id="1177184"/>
    <lineage>
        <taxon>Bacteria</taxon>
        <taxon>Pseudomonadati</taxon>
        <taxon>Pseudomonadota</taxon>
        <taxon>Gammaproteobacteria</taxon>
        <taxon>Oceanospirillales</taxon>
        <taxon>Alcanivoracaceae</taxon>
        <taxon>Alloalcanivorax</taxon>
    </lineage>
</organism>
<evidence type="ECO:0000313" key="6">
    <source>
        <dbReference type="EMBL" id="MBF5052697.1"/>
    </source>
</evidence>
<dbReference type="InterPro" id="IPR015590">
    <property type="entry name" value="Aldehyde_DH_dom"/>
</dbReference>
<comment type="caution">
    <text evidence="6">The sequence shown here is derived from an EMBL/GenBank/DDBJ whole genome shotgun (WGS) entry which is preliminary data.</text>
</comment>
<dbReference type="InterPro" id="IPR016162">
    <property type="entry name" value="Ald_DH_N"/>
</dbReference>
<dbReference type="CDD" id="cd07138">
    <property type="entry name" value="ALDH_CddD_SSP0762"/>
    <property type="match status" value="1"/>
</dbReference>
<dbReference type="PANTHER" id="PTHR42804">
    <property type="entry name" value="ALDEHYDE DEHYDROGENASE"/>
    <property type="match status" value="1"/>
</dbReference>
<evidence type="ECO:0000259" key="5">
    <source>
        <dbReference type="Pfam" id="PF00171"/>
    </source>
</evidence>
<dbReference type="Pfam" id="PF00171">
    <property type="entry name" value="Aldedh"/>
    <property type="match status" value="1"/>
</dbReference>
<evidence type="ECO:0000313" key="7">
    <source>
        <dbReference type="Proteomes" id="UP000644441"/>
    </source>
</evidence>
<gene>
    <name evidence="6" type="ORF">ISO4_01299</name>
</gene>
<sequence length="476" mass="50608">MKHLDQFYINGGWVKPSGDAKPHEVINPATEASEGTVYLAGKADVDAAIQAARDAFESFAATPLEERLAMLEKIMGIYQSRLDDMAEAISREMGAPRHGLAAKVQAPMGLGHAKATLGAAREFPFEQKLGRATVRREPAGVCALITPWNWPMNQVMCKVAPAIAAGCTMVLKPSEFAPLSAHVLAEIIDEAGLPKGVFNMIYGDGAEVGPMLSSDPRVDVVSLTGSTRAGASVSKEAADTFKKVSLELGGKSANIILPDADFEKAVKHGVASMMNNTGQSCNAPSRMLVPADKLAEAEAIAAKVCESLKVGDPADKDTVIGPIANERQFKRVQSMIEKGQEEGAKLVCGGTGKPEGLETGFYARPTVFSEVNNQMLIAREEIFGPVLVMLPYKDVDDAVAIANDSDYGLSGYVYGASEEDAAKVAARLRTGMVHLNGAQLDPPAPFGGYKHSGVGREWGVYGLEEFLEVKSVFYSA</sequence>
<dbReference type="Gene3D" id="3.40.309.10">
    <property type="entry name" value="Aldehyde Dehydrogenase, Chain A, domain 2"/>
    <property type="match status" value="1"/>
</dbReference>
<feature type="active site" evidence="3">
    <location>
        <position position="247"/>
    </location>
</feature>
<name>A0ABS0AEX6_9GAMM</name>
<evidence type="ECO:0000256" key="1">
    <source>
        <dbReference type="ARBA" id="ARBA00009986"/>
    </source>
</evidence>
<keyword evidence="2 4" id="KW-0560">Oxidoreductase</keyword>
<feature type="domain" description="Aldehyde dehydrogenase" evidence="5">
    <location>
        <begin position="13"/>
        <end position="472"/>
    </location>
</feature>
<dbReference type="GeneID" id="99766387"/>
<evidence type="ECO:0000256" key="4">
    <source>
        <dbReference type="RuleBase" id="RU003345"/>
    </source>
</evidence>
<dbReference type="PROSITE" id="PS00687">
    <property type="entry name" value="ALDEHYDE_DEHYDR_GLU"/>
    <property type="match status" value="1"/>
</dbReference>
<proteinExistence type="inferred from homology"/>
<reference evidence="6 7" key="1">
    <citation type="submission" date="2012-09" db="EMBL/GenBank/DDBJ databases">
        <title>Genome Sequence of alkane-degrading Bacterium Alcanivorax venustensis ISO4.</title>
        <authorList>
            <person name="Lai Q."/>
            <person name="Shao Z."/>
        </authorList>
    </citation>
    <scope>NUCLEOTIDE SEQUENCE [LARGE SCALE GENOMIC DNA]</scope>
    <source>
        <strain evidence="6 7">ISO4</strain>
    </source>
</reference>
<dbReference type="InterPro" id="IPR029510">
    <property type="entry name" value="Ald_DH_CS_GLU"/>
</dbReference>
<protein>
    <submittedName>
        <fullName evidence="6">Aldehyde dehydrogenase</fullName>
    </submittedName>
</protein>
<evidence type="ECO:0000256" key="3">
    <source>
        <dbReference type="PROSITE-ProRule" id="PRU10007"/>
    </source>
</evidence>
<comment type="similarity">
    <text evidence="1 4">Belongs to the aldehyde dehydrogenase family.</text>
</comment>